<reference evidence="2 3" key="1">
    <citation type="journal article" date="2014" name="Antonie Van Leeuwenhoek">
        <title>Hyphomonas beringensis sp. nov. and Hyphomonas chukchiensis sp. nov., isolated from surface seawater of the Bering Sea and Chukchi Sea.</title>
        <authorList>
            <person name="Li C."/>
            <person name="Lai Q."/>
            <person name="Li G."/>
            <person name="Dong C."/>
            <person name="Wang J."/>
            <person name="Liao Y."/>
            <person name="Shao Z."/>
        </authorList>
    </citation>
    <scope>NUCLEOTIDE SEQUENCE [LARGE SCALE GENOMIC DNA]</scope>
    <source>
        <strain evidence="2 3">VP2</strain>
    </source>
</reference>
<evidence type="ECO:0000313" key="2">
    <source>
        <dbReference type="EMBL" id="KCZ88952.1"/>
    </source>
</evidence>
<evidence type="ECO:0008006" key="4">
    <source>
        <dbReference type="Google" id="ProtNLM"/>
    </source>
</evidence>
<dbReference type="AlphaFoldDB" id="A0A059FEC9"/>
<keyword evidence="1" id="KW-0472">Membrane</keyword>
<proteinExistence type="predicted"/>
<keyword evidence="1" id="KW-1133">Transmembrane helix</keyword>
<dbReference type="STRING" id="1280952.HJA_06642"/>
<dbReference type="PATRIC" id="fig|1280952.3.peg.1316"/>
<gene>
    <name evidence="2" type="ORF">HJA_06642</name>
</gene>
<dbReference type="eggNOG" id="COG5395">
    <property type="taxonomic scope" value="Bacteria"/>
</dbReference>
<feature type="transmembrane region" description="Helical" evidence="1">
    <location>
        <begin position="94"/>
        <end position="115"/>
    </location>
</feature>
<comment type="caution">
    <text evidence="2">The sequence shown here is derived from an EMBL/GenBank/DDBJ whole genome shotgun (WGS) entry which is preliminary data.</text>
</comment>
<dbReference type="RefSeq" id="WP_155839884.1">
    <property type="nucleotide sequence ID" value="NZ_ARYJ01000004.1"/>
</dbReference>
<protein>
    <recommendedName>
        <fullName evidence="4">DUF2306 domain-containing protein</fullName>
    </recommendedName>
</protein>
<dbReference type="Proteomes" id="UP000024816">
    <property type="component" value="Unassembled WGS sequence"/>
</dbReference>
<feature type="transmembrane region" description="Helical" evidence="1">
    <location>
        <begin position="60"/>
        <end position="82"/>
    </location>
</feature>
<accession>A0A059FEC9</accession>
<dbReference type="InterPro" id="IPR018750">
    <property type="entry name" value="DUF2306_membrane"/>
</dbReference>
<keyword evidence="1" id="KW-0812">Transmembrane</keyword>
<organism evidence="2 3">
    <name type="scientific">Hyphomonas jannaschiana VP2</name>
    <dbReference type="NCBI Taxonomy" id="1280952"/>
    <lineage>
        <taxon>Bacteria</taxon>
        <taxon>Pseudomonadati</taxon>
        <taxon>Pseudomonadota</taxon>
        <taxon>Alphaproteobacteria</taxon>
        <taxon>Hyphomonadales</taxon>
        <taxon>Hyphomonadaceae</taxon>
        <taxon>Hyphomonas</taxon>
    </lineage>
</organism>
<sequence length="182" mass="19892">MSDLTQTFRRFALPRRRPGRLTILLLIAAIAYGLVSWMILNSAGNPPVRFRIDVTPFLQASFVIKLHVLGAVTAFAIGVVLLRGVKGSGLHRKLGYTWVAAMAVTAVSSFFITGLNGANFSFIHGLSAWTIIGLPMGIAAARRKNIRKHSKDMTNMFVGGLLIAGLFTFLPGRMLWSIFFAV</sequence>
<evidence type="ECO:0000313" key="3">
    <source>
        <dbReference type="Proteomes" id="UP000024816"/>
    </source>
</evidence>
<evidence type="ECO:0000256" key="1">
    <source>
        <dbReference type="SAM" id="Phobius"/>
    </source>
</evidence>
<feature type="transmembrane region" description="Helical" evidence="1">
    <location>
        <begin position="153"/>
        <end position="176"/>
    </location>
</feature>
<dbReference type="OrthoDB" id="9815686at2"/>
<keyword evidence="3" id="KW-1185">Reference proteome</keyword>
<dbReference type="EMBL" id="ARYJ01000004">
    <property type="protein sequence ID" value="KCZ88952.1"/>
    <property type="molecule type" value="Genomic_DNA"/>
</dbReference>
<feature type="transmembrane region" description="Helical" evidence="1">
    <location>
        <begin position="21"/>
        <end position="40"/>
    </location>
</feature>
<name>A0A059FEC9_9PROT</name>
<dbReference type="Pfam" id="PF10067">
    <property type="entry name" value="DUF2306"/>
    <property type="match status" value="1"/>
</dbReference>
<feature type="transmembrane region" description="Helical" evidence="1">
    <location>
        <begin position="121"/>
        <end position="141"/>
    </location>
</feature>